<feature type="transmembrane region" description="Helical" evidence="1">
    <location>
        <begin position="137"/>
        <end position="158"/>
    </location>
</feature>
<comment type="caution">
    <text evidence="2">The sequence shown here is derived from an EMBL/GenBank/DDBJ whole genome shotgun (WGS) entry which is preliminary data.</text>
</comment>
<dbReference type="Proteomes" id="UP000284250">
    <property type="component" value="Unassembled WGS sequence"/>
</dbReference>
<reference evidence="2 3" key="2">
    <citation type="submission" date="2019-01" db="EMBL/GenBank/DDBJ databases">
        <title>Hymenobacter humicola sp. nov., isolated from soils in Antarctica.</title>
        <authorList>
            <person name="Sedlacek I."/>
            <person name="Holochova P."/>
            <person name="Kralova S."/>
            <person name="Pantucek R."/>
            <person name="Stankova E."/>
            <person name="Vrbovska V."/>
            <person name="Kristofova L."/>
            <person name="Svec P."/>
            <person name="Busse H.-J."/>
        </authorList>
    </citation>
    <scope>NUCLEOTIDE SEQUENCE [LARGE SCALE GENOMIC DNA]</scope>
    <source>
        <strain evidence="2 3">CCM 8852</strain>
    </source>
</reference>
<organism evidence="2 3">
    <name type="scientific">Hymenobacter rubripertinctus</name>
    <dbReference type="NCBI Taxonomy" id="2029981"/>
    <lineage>
        <taxon>Bacteria</taxon>
        <taxon>Pseudomonadati</taxon>
        <taxon>Bacteroidota</taxon>
        <taxon>Cytophagia</taxon>
        <taxon>Cytophagales</taxon>
        <taxon>Hymenobacteraceae</taxon>
        <taxon>Hymenobacter</taxon>
    </lineage>
</organism>
<dbReference type="AlphaFoldDB" id="A0A418QMP0"/>
<name>A0A418QMP0_9BACT</name>
<evidence type="ECO:0000256" key="1">
    <source>
        <dbReference type="SAM" id="Phobius"/>
    </source>
</evidence>
<evidence type="ECO:0000313" key="2">
    <source>
        <dbReference type="EMBL" id="RIY06465.1"/>
    </source>
</evidence>
<reference evidence="2 3" key="1">
    <citation type="submission" date="2018-09" db="EMBL/GenBank/DDBJ databases">
        <authorList>
            <person name="Zeman M."/>
            <person name="Pardy F."/>
        </authorList>
    </citation>
    <scope>NUCLEOTIDE SEQUENCE [LARGE SCALE GENOMIC DNA]</scope>
    <source>
        <strain evidence="2 3">CCM 8852</strain>
    </source>
</reference>
<proteinExistence type="predicted"/>
<keyword evidence="1" id="KW-0812">Transmembrane</keyword>
<protein>
    <submittedName>
        <fullName evidence="2">Uncharacterized protein</fullName>
    </submittedName>
</protein>
<dbReference type="EMBL" id="QYCN01000040">
    <property type="protein sequence ID" value="RIY06465.1"/>
    <property type="molecule type" value="Genomic_DNA"/>
</dbReference>
<keyword evidence="3" id="KW-1185">Reference proteome</keyword>
<keyword evidence="1" id="KW-1133">Transmembrane helix</keyword>
<keyword evidence="1" id="KW-0472">Membrane</keyword>
<accession>A0A418QMP0</accession>
<evidence type="ECO:0000313" key="3">
    <source>
        <dbReference type="Proteomes" id="UP000284250"/>
    </source>
</evidence>
<gene>
    <name evidence="2" type="ORF">D0T11_18670</name>
</gene>
<sequence>MAVCTLALVGCASYTRCLNKYGVASAPSVVEVSDSVKVPVSITVPPDSLSTQLDIDSLATGWATDTVRLVSAGGQVHVDVWKSAGGKSGQLNLRARVPPRIVHDTITKFVTLYGKCPPAFTLQPKAKPPFYQPWLDYYRTTCTIFFTALIVLMGIGWVRRIRR</sequence>